<dbReference type="EMBL" id="AM920428">
    <property type="protein sequence ID" value="CAP91164.1"/>
    <property type="molecule type" value="Genomic_DNA"/>
</dbReference>
<dbReference type="eggNOG" id="ENOG502RPEX">
    <property type="taxonomic scope" value="Eukaryota"/>
</dbReference>
<feature type="region of interest" description="Disordered" evidence="1">
    <location>
        <begin position="80"/>
        <end position="115"/>
    </location>
</feature>
<name>B6H1A1_PENRW</name>
<keyword evidence="3" id="KW-1185">Reference proteome</keyword>
<organism evidence="2 3">
    <name type="scientific">Penicillium rubens (strain ATCC 28089 / DSM 1075 / NRRL 1951 / Wisconsin 54-1255)</name>
    <name type="common">Penicillium chrysogenum</name>
    <dbReference type="NCBI Taxonomy" id="500485"/>
    <lineage>
        <taxon>Eukaryota</taxon>
        <taxon>Fungi</taxon>
        <taxon>Dikarya</taxon>
        <taxon>Ascomycota</taxon>
        <taxon>Pezizomycotina</taxon>
        <taxon>Eurotiomycetes</taxon>
        <taxon>Eurotiomycetidae</taxon>
        <taxon>Eurotiales</taxon>
        <taxon>Aspergillaceae</taxon>
        <taxon>Penicillium</taxon>
        <taxon>Penicillium chrysogenum species complex</taxon>
    </lineage>
</organism>
<evidence type="ECO:0000313" key="2">
    <source>
        <dbReference type="EMBL" id="CAP91164.1"/>
    </source>
</evidence>
<dbReference type="HOGENOM" id="CLU_616919_0_0_1"/>
<accession>B6H1A1</accession>
<dbReference type="VEuPathDB" id="FungiDB:PCH_Pc13g00950"/>
<dbReference type="OrthoDB" id="4351630at2759"/>
<feature type="compositionally biased region" description="Polar residues" evidence="1">
    <location>
        <begin position="80"/>
        <end position="105"/>
    </location>
</feature>
<gene>
    <name evidence="2" type="ORF">Pc13g00950</name>
    <name evidence="2" type="ORF">PCH_Pc13g00950</name>
</gene>
<evidence type="ECO:0000256" key="1">
    <source>
        <dbReference type="SAM" id="MobiDB-lite"/>
    </source>
</evidence>
<sequence length="444" mass="48614">MSSLPIHPRDVLSLNEDTCADLLQEAQMIESFEVQENRSNAEVDPLESLGAVTSPKSDAAYPTPPLSVASPPLTSSNGRITQHQPIGTPLSTDSPYASLETTPTGPATPFGSDAIYSSYPTPSTSYVNSPPAEESCTLQGLRIPSQSRFRYLQSGRAGKNGTDFLEQIKIEKILSAEDSLLAQEPSRLLQPLLECSEAGILPSLKALRLPVEWKGKGGAVKYYRLLEAVKEKTLVLSPLAKRIAQILFYLNCTWLEKHGQLGATVATFILNACPEEPNTPERMKSRRDNITGCHKRPGKRCWMLVACLGAGVLLHGADAIDTVYVPQRRLRSPQLTRTCSINSNFTIPQLNIFITFVLRTRPGTVHLLRSLDTVVEAIMLGASIADLRGVFRGITDATVRQAQLASASAADQEAWTEQMTEDIWQAMDAESIAKKKIPDIIRDF</sequence>
<protein>
    <submittedName>
        <fullName evidence="2">Pc13g00950 protein</fullName>
    </submittedName>
</protein>
<proteinExistence type="predicted"/>
<dbReference type="AlphaFoldDB" id="B6H1A1"/>
<dbReference type="Proteomes" id="UP000000724">
    <property type="component" value="Contig Pc00c13"/>
</dbReference>
<evidence type="ECO:0000313" key="3">
    <source>
        <dbReference type="Proteomes" id="UP000000724"/>
    </source>
</evidence>
<dbReference type="BioCyc" id="PCHR:PC13G00950-MONOMER"/>
<reference evidence="2 3" key="1">
    <citation type="journal article" date="2008" name="Nat. Biotechnol.">
        <title>Genome sequencing and analysis of the filamentous fungus Penicillium chrysogenum.</title>
        <authorList>
            <person name="van den Berg M.A."/>
            <person name="Albang R."/>
            <person name="Albermann K."/>
            <person name="Badger J.H."/>
            <person name="Daran J.-M."/>
            <person name="Driessen A.J.M."/>
            <person name="Garcia-Estrada C."/>
            <person name="Fedorova N.D."/>
            <person name="Harris D.M."/>
            <person name="Heijne W.H.M."/>
            <person name="Joardar V.S."/>
            <person name="Kiel J.A.K.W."/>
            <person name="Kovalchuk A."/>
            <person name="Martin J.F."/>
            <person name="Nierman W.C."/>
            <person name="Nijland J.G."/>
            <person name="Pronk J.T."/>
            <person name="Roubos J.A."/>
            <person name="van der Klei I.J."/>
            <person name="van Peij N.N.M.E."/>
            <person name="Veenhuis M."/>
            <person name="von Doehren H."/>
            <person name="Wagner C."/>
            <person name="Wortman J.R."/>
            <person name="Bovenberg R.A.L."/>
        </authorList>
    </citation>
    <scope>NUCLEOTIDE SEQUENCE [LARGE SCALE GENOMIC DNA]</scope>
    <source>
        <strain evidence="3">ATCC 28089 / DSM 1075 / NRRL 1951 / Wisconsin 54-1255</strain>
    </source>
</reference>
<dbReference type="OMA" id="PWHVENT"/>